<dbReference type="PIRSF" id="PIRSF006487">
    <property type="entry name" value="GcvT"/>
    <property type="match status" value="1"/>
</dbReference>
<comment type="catalytic activity">
    <reaction evidence="6">
        <text>N(6)-[(R)-S(8)-aminomethyldihydrolipoyl]-L-lysyl-[protein] + (6S)-5,6,7,8-tetrahydrofolate = N(6)-[(R)-dihydrolipoyl]-L-lysyl-[protein] + (6R)-5,10-methylene-5,6,7,8-tetrahydrofolate + NH4(+)</text>
        <dbReference type="Rhea" id="RHEA:16945"/>
        <dbReference type="Rhea" id="RHEA-COMP:10475"/>
        <dbReference type="Rhea" id="RHEA-COMP:10492"/>
        <dbReference type="ChEBI" id="CHEBI:15636"/>
        <dbReference type="ChEBI" id="CHEBI:28938"/>
        <dbReference type="ChEBI" id="CHEBI:57453"/>
        <dbReference type="ChEBI" id="CHEBI:83100"/>
        <dbReference type="ChEBI" id="CHEBI:83143"/>
        <dbReference type="EC" id="2.1.2.10"/>
    </reaction>
</comment>
<protein>
    <recommendedName>
        <fullName evidence="2">aminomethyltransferase</fullName>
        <ecNumber evidence="2">2.1.2.10</ecNumber>
    </recommendedName>
    <alternativeName>
        <fullName evidence="5">Glycine cleavage system T protein</fullName>
    </alternativeName>
</protein>
<dbReference type="InterPro" id="IPR006223">
    <property type="entry name" value="GcvT"/>
</dbReference>
<dbReference type="NCBIfam" id="TIGR00528">
    <property type="entry name" value="gcvT"/>
    <property type="match status" value="1"/>
</dbReference>
<gene>
    <name evidence="9" type="primary">gcvT</name>
    <name evidence="9" type="ORF">EYC98_02465</name>
</gene>
<evidence type="ECO:0000256" key="3">
    <source>
        <dbReference type="ARBA" id="ARBA00022576"/>
    </source>
</evidence>
<name>A0ABT3TBQ3_9GAMM</name>
<dbReference type="NCBIfam" id="NF010093">
    <property type="entry name" value="PRK13579.1"/>
    <property type="match status" value="1"/>
</dbReference>
<dbReference type="Proteomes" id="UP001143362">
    <property type="component" value="Unassembled WGS sequence"/>
</dbReference>
<organism evidence="9 10">
    <name type="scientific">Candidatus Litorirhabdus singularis</name>
    <dbReference type="NCBI Taxonomy" id="2518993"/>
    <lineage>
        <taxon>Bacteria</taxon>
        <taxon>Pseudomonadati</taxon>
        <taxon>Pseudomonadota</taxon>
        <taxon>Gammaproteobacteria</taxon>
        <taxon>Cellvibrionales</taxon>
        <taxon>Halieaceae</taxon>
        <taxon>Candidatus Litorirhabdus</taxon>
    </lineage>
</organism>
<dbReference type="NCBIfam" id="NF001567">
    <property type="entry name" value="PRK00389.1"/>
    <property type="match status" value="1"/>
</dbReference>
<sequence length="371" mass="39875">MEPPLLQVPLDSLHRELGAKMVPFAGYDMPVQYPSGIIKEHLHTRTAAGLFDVSHMGQLVVSGPGTTAALEALVPVDLAALPVHKQSYALLTNDDGGVRDDLIITRWGDEEYFLVVNAACKEADIQYLRDHMPEQIFRLLPDHGLLALQGPLAREVLSAHVPELAQLPFMQGLSAHLAGAEVYVTCSGYTGEDGFEISIPAAAVEAIARLLLDHPAVAAAGLGARDSLRLEAGLCLYGHELDATVTPVEAGLMWSVSPSRRARGERPGGFPGAAIMFRQQTEGVTYKRVGLTVSGRRPVRDGQQVLSSDGVAVGVVTSACYSPSLELPIAMARIDASFAEPDLQLLVDVRGKQVPVTVTKMPFVPQRYYRG</sequence>
<dbReference type="PANTHER" id="PTHR43757">
    <property type="entry name" value="AMINOMETHYLTRANSFERASE"/>
    <property type="match status" value="1"/>
</dbReference>
<dbReference type="SUPFAM" id="SSF103025">
    <property type="entry name" value="Folate-binding domain"/>
    <property type="match status" value="1"/>
</dbReference>
<comment type="similarity">
    <text evidence="1">Belongs to the GcvT family.</text>
</comment>
<dbReference type="GO" id="GO:0004047">
    <property type="term" value="F:aminomethyltransferase activity"/>
    <property type="evidence" value="ECO:0007669"/>
    <property type="project" value="UniProtKB-EC"/>
</dbReference>
<dbReference type="EMBL" id="SHNN01000001">
    <property type="protein sequence ID" value="MCX2979722.1"/>
    <property type="molecule type" value="Genomic_DNA"/>
</dbReference>
<dbReference type="InterPro" id="IPR006222">
    <property type="entry name" value="GCVT_N"/>
</dbReference>
<reference evidence="9" key="1">
    <citation type="submission" date="2019-02" db="EMBL/GenBank/DDBJ databases">
        <authorList>
            <person name="Li S.-H."/>
        </authorList>
    </citation>
    <scope>NUCLEOTIDE SEQUENCE</scope>
    <source>
        <strain evidence="9">IMCC14734</strain>
    </source>
</reference>
<evidence type="ECO:0000313" key="10">
    <source>
        <dbReference type="Proteomes" id="UP001143362"/>
    </source>
</evidence>
<dbReference type="Gene3D" id="3.30.1360.120">
    <property type="entry name" value="Probable tRNA modification gtpase trme, domain 1"/>
    <property type="match status" value="1"/>
</dbReference>
<accession>A0ABT3TBQ3</accession>
<evidence type="ECO:0000256" key="4">
    <source>
        <dbReference type="ARBA" id="ARBA00022679"/>
    </source>
</evidence>
<keyword evidence="10" id="KW-1185">Reference proteome</keyword>
<dbReference type="Gene3D" id="3.30.70.1400">
    <property type="entry name" value="Aminomethyltransferase beta-barrel domains"/>
    <property type="match status" value="1"/>
</dbReference>
<dbReference type="Gene3D" id="2.40.30.110">
    <property type="entry name" value="Aminomethyltransferase beta-barrel domains"/>
    <property type="match status" value="1"/>
</dbReference>
<feature type="domain" description="GCVT N-terminal" evidence="7">
    <location>
        <begin position="12"/>
        <end position="257"/>
    </location>
</feature>
<evidence type="ECO:0000259" key="7">
    <source>
        <dbReference type="Pfam" id="PF01571"/>
    </source>
</evidence>
<keyword evidence="3" id="KW-0032">Aminotransferase</keyword>
<dbReference type="Pfam" id="PF08669">
    <property type="entry name" value="GCV_T_C"/>
    <property type="match status" value="1"/>
</dbReference>
<proteinExistence type="inferred from homology"/>
<evidence type="ECO:0000256" key="2">
    <source>
        <dbReference type="ARBA" id="ARBA00012616"/>
    </source>
</evidence>
<dbReference type="InterPro" id="IPR027266">
    <property type="entry name" value="TrmE/GcvT-like"/>
</dbReference>
<evidence type="ECO:0000256" key="1">
    <source>
        <dbReference type="ARBA" id="ARBA00008609"/>
    </source>
</evidence>
<dbReference type="EC" id="2.1.2.10" evidence="2"/>
<dbReference type="PANTHER" id="PTHR43757:SF2">
    <property type="entry name" value="AMINOMETHYLTRANSFERASE, MITOCHONDRIAL"/>
    <property type="match status" value="1"/>
</dbReference>
<comment type="caution">
    <text evidence="9">The sequence shown here is derived from an EMBL/GenBank/DDBJ whole genome shotgun (WGS) entry which is preliminary data.</text>
</comment>
<evidence type="ECO:0000259" key="8">
    <source>
        <dbReference type="Pfam" id="PF08669"/>
    </source>
</evidence>
<dbReference type="Gene3D" id="4.10.1250.10">
    <property type="entry name" value="Aminomethyltransferase fragment"/>
    <property type="match status" value="1"/>
</dbReference>
<dbReference type="SUPFAM" id="SSF101790">
    <property type="entry name" value="Aminomethyltransferase beta-barrel domain"/>
    <property type="match status" value="1"/>
</dbReference>
<dbReference type="InterPro" id="IPR029043">
    <property type="entry name" value="GcvT/YgfZ_C"/>
</dbReference>
<dbReference type="InterPro" id="IPR028896">
    <property type="entry name" value="GcvT/YgfZ/DmdA"/>
</dbReference>
<keyword evidence="4 9" id="KW-0808">Transferase</keyword>
<evidence type="ECO:0000256" key="5">
    <source>
        <dbReference type="ARBA" id="ARBA00031395"/>
    </source>
</evidence>
<evidence type="ECO:0000256" key="6">
    <source>
        <dbReference type="ARBA" id="ARBA00047665"/>
    </source>
</evidence>
<feature type="domain" description="Aminomethyltransferase C-terminal" evidence="8">
    <location>
        <begin position="287"/>
        <end position="364"/>
    </location>
</feature>
<evidence type="ECO:0000313" key="9">
    <source>
        <dbReference type="EMBL" id="MCX2979722.1"/>
    </source>
</evidence>
<dbReference type="Pfam" id="PF01571">
    <property type="entry name" value="GCV_T"/>
    <property type="match status" value="1"/>
</dbReference>
<dbReference type="InterPro" id="IPR013977">
    <property type="entry name" value="GcvT_C"/>
</dbReference>